<evidence type="ECO:0000313" key="2">
    <source>
        <dbReference type="EMBL" id="VDO74416.1"/>
    </source>
</evidence>
<sequence length="167" mass="19358">MDEKLWHSVLQKGVIKPDQLIKRRGKLGLVKCGNMFVLRDWFNEMKEKSIQVGKTVGNLNNFILEPFCDHSDSDEMYIAIFSRRESDVILFYEHGGIDVGDIDAKARKLYIPVDIDRQSDSVSDDDIESVIGPIESQKLSYVMHNFEFFSGLIFKFIFIFFKIIHNS</sequence>
<proteinExistence type="predicted"/>
<evidence type="ECO:0000259" key="1">
    <source>
        <dbReference type="Pfam" id="PF24948"/>
    </source>
</evidence>
<dbReference type="Pfam" id="PF24948">
    <property type="entry name" value="Citrate_synth_N"/>
    <property type="match status" value="1"/>
</dbReference>
<reference evidence="4" key="1">
    <citation type="submission" date="2016-06" db="UniProtKB">
        <authorList>
            <consortium name="WormBaseParasite"/>
        </authorList>
    </citation>
    <scope>IDENTIFICATION</scope>
</reference>
<dbReference type="Proteomes" id="UP000267606">
    <property type="component" value="Unassembled WGS sequence"/>
</dbReference>
<evidence type="ECO:0000313" key="4">
    <source>
        <dbReference type="WBParaSite" id="OFLC_0001117401-mRNA-1"/>
    </source>
</evidence>
<protein>
    <submittedName>
        <fullName evidence="4">Gelsolin repeat protein</fullName>
    </submittedName>
</protein>
<keyword evidence="3" id="KW-1185">Reference proteome</keyword>
<dbReference type="STRING" id="387005.A0A183HUL2"/>
<dbReference type="AlphaFoldDB" id="A0A183HUL2"/>
<gene>
    <name evidence="2" type="ORF">OFLC_LOCUS11174</name>
</gene>
<feature type="domain" description="ATP-citrate synthase ATP-grasp" evidence="1">
    <location>
        <begin position="5"/>
        <end position="157"/>
    </location>
</feature>
<dbReference type="InterPro" id="IPR056749">
    <property type="entry name" value="Citrate_synth_N"/>
</dbReference>
<dbReference type="SUPFAM" id="SSF56059">
    <property type="entry name" value="Glutathione synthetase ATP-binding domain-like"/>
    <property type="match status" value="1"/>
</dbReference>
<evidence type="ECO:0000313" key="3">
    <source>
        <dbReference type="Proteomes" id="UP000267606"/>
    </source>
</evidence>
<organism evidence="4">
    <name type="scientific">Onchocerca flexuosa</name>
    <dbReference type="NCBI Taxonomy" id="387005"/>
    <lineage>
        <taxon>Eukaryota</taxon>
        <taxon>Metazoa</taxon>
        <taxon>Ecdysozoa</taxon>
        <taxon>Nematoda</taxon>
        <taxon>Chromadorea</taxon>
        <taxon>Rhabditida</taxon>
        <taxon>Spirurina</taxon>
        <taxon>Spiruromorpha</taxon>
        <taxon>Filarioidea</taxon>
        <taxon>Onchocercidae</taxon>
        <taxon>Onchocerca</taxon>
    </lineage>
</organism>
<dbReference type="WBParaSite" id="OFLC_0001117401-mRNA-1">
    <property type="protein sequence ID" value="OFLC_0001117401-mRNA-1"/>
    <property type="gene ID" value="OFLC_0001117401"/>
</dbReference>
<name>A0A183HUL2_9BILA</name>
<accession>A0A183HUL2</accession>
<dbReference type="EMBL" id="UZAJ01015800">
    <property type="protein sequence ID" value="VDO74416.1"/>
    <property type="molecule type" value="Genomic_DNA"/>
</dbReference>
<dbReference type="Gene3D" id="3.30.470.110">
    <property type="match status" value="1"/>
</dbReference>
<reference evidence="2 3" key="2">
    <citation type="submission" date="2018-11" db="EMBL/GenBank/DDBJ databases">
        <authorList>
            <consortium name="Pathogen Informatics"/>
        </authorList>
    </citation>
    <scope>NUCLEOTIDE SEQUENCE [LARGE SCALE GENOMIC DNA]</scope>
</reference>